<feature type="compositionally biased region" description="Basic residues" evidence="1">
    <location>
        <begin position="103"/>
        <end position="118"/>
    </location>
</feature>
<feature type="compositionally biased region" description="Low complexity" evidence="1">
    <location>
        <begin position="327"/>
        <end position="340"/>
    </location>
</feature>
<accession>A0ABN9RE68</accession>
<evidence type="ECO:0000256" key="1">
    <source>
        <dbReference type="SAM" id="MobiDB-lite"/>
    </source>
</evidence>
<feature type="compositionally biased region" description="Basic and acidic residues" evidence="1">
    <location>
        <begin position="206"/>
        <end position="223"/>
    </location>
</feature>
<dbReference type="EMBL" id="CAUYUJ010006424">
    <property type="protein sequence ID" value="CAK0817311.1"/>
    <property type="molecule type" value="Genomic_DNA"/>
</dbReference>
<reference evidence="2" key="1">
    <citation type="submission" date="2023-10" db="EMBL/GenBank/DDBJ databases">
        <authorList>
            <person name="Chen Y."/>
            <person name="Shah S."/>
            <person name="Dougan E. K."/>
            <person name="Thang M."/>
            <person name="Chan C."/>
        </authorList>
    </citation>
    <scope>NUCLEOTIDE SEQUENCE [LARGE SCALE GENOMIC DNA]</scope>
</reference>
<keyword evidence="3" id="KW-1185">Reference proteome</keyword>
<proteinExistence type="predicted"/>
<feature type="compositionally biased region" description="Low complexity" evidence="1">
    <location>
        <begin position="301"/>
        <end position="320"/>
    </location>
</feature>
<feature type="region of interest" description="Disordered" evidence="1">
    <location>
        <begin position="78"/>
        <end position="342"/>
    </location>
</feature>
<evidence type="ECO:0000313" key="2">
    <source>
        <dbReference type="EMBL" id="CAK0817311.1"/>
    </source>
</evidence>
<comment type="caution">
    <text evidence="2">The sequence shown here is derived from an EMBL/GenBank/DDBJ whole genome shotgun (WGS) entry which is preliminary data.</text>
</comment>
<feature type="compositionally biased region" description="Basic and acidic residues" evidence="1">
    <location>
        <begin position="535"/>
        <end position="577"/>
    </location>
</feature>
<feature type="region of interest" description="Disordered" evidence="1">
    <location>
        <begin position="364"/>
        <end position="399"/>
    </location>
</feature>
<gene>
    <name evidence="2" type="ORF">PCOR1329_LOCUS19952</name>
</gene>
<evidence type="ECO:0000313" key="3">
    <source>
        <dbReference type="Proteomes" id="UP001189429"/>
    </source>
</evidence>
<sequence>MRIFMATATHIVAAFPDWCHGQVADDGSEDKAWDPGDKVRYWSTTVKDWIAAKVQKRNKDGTYDLNCKKNVKADRIVHATGKAGADKAAKKRSPSPSEASQRKSSKRRKEGKGRRSPKKQVSEDESSGNRRKKGAKRDGKKSDLKASRTKSVVKEKKEKKENNDVKKDAKKDRRDKRKKSEGGDGQKKSEGAEKGQRSEEADEAEGEKGAGGRGGAREERAEQQKGPVCADGDGADSPRGDDGHKAAAEGAAAGAAGERGAPPAAAQAPAEAEEPVTPAPPQGAAAGGGAERPAEAEPPQEEAQAAAAAAEAAPRPAAPAVEELSDGGEAAAEASASDAEMVVPTPGRARRLALGSGVLVGSVGEGAAGKSREQTAGAPGGSGGRAWSEHSAGQGQDLGRVWGGRERKQTMCHAKRAALRFRATDLLREQPRLRRHRDVPLQPSWTACHRGLLQEFLVRRVRALHARPTICQVEEGKKTVIVAFEGNESVWKSVPFSMLGRKDCPLQPGPDGAGDAPKAADKKGGGTGGGAARRPNRERSRSKTPDWQDLEKQRRQREMEEAMKQQEEEQKRPVWGKKELQEQERIMEEKRRKELMELEKRKVQEAFERRKKEAEEQKLREEEAAAGRICSMHEFTSVLTMSLSGFFS</sequence>
<dbReference type="Proteomes" id="UP001189429">
    <property type="component" value="Unassembled WGS sequence"/>
</dbReference>
<feature type="compositionally biased region" description="Low complexity" evidence="1">
    <location>
        <begin position="248"/>
        <end position="270"/>
    </location>
</feature>
<feature type="compositionally biased region" description="Basic and acidic residues" evidence="1">
    <location>
        <begin position="236"/>
        <end position="247"/>
    </location>
</feature>
<feature type="region of interest" description="Disordered" evidence="1">
    <location>
        <begin position="502"/>
        <end position="577"/>
    </location>
</feature>
<organism evidence="2 3">
    <name type="scientific">Prorocentrum cordatum</name>
    <dbReference type="NCBI Taxonomy" id="2364126"/>
    <lineage>
        <taxon>Eukaryota</taxon>
        <taxon>Sar</taxon>
        <taxon>Alveolata</taxon>
        <taxon>Dinophyceae</taxon>
        <taxon>Prorocentrales</taxon>
        <taxon>Prorocentraceae</taxon>
        <taxon>Prorocentrum</taxon>
    </lineage>
</organism>
<feature type="compositionally biased region" description="Basic and acidic residues" evidence="1">
    <location>
        <begin position="136"/>
        <end position="199"/>
    </location>
</feature>
<protein>
    <submittedName>
        <fullName evidence="2">Uncharacterized protein</fullName>
    </submittedName>
</protein>
<name>A0ABN9RE68_9DINO</name>